<dbReference type="InParanoid" id="A0A6P7KHL5"/>
<proteinExistence type="predicted"/>
<gene>
    <name evidence="2" type="primary">LOC114452011</name>
</gene>
<evidence type="ECO:0000313" key="1">
    <source>
        <dbReference type="Proteomes" id="UP000515145"/>
    </source>
</evidence>
<keyword evidence="1" id="KW-1185">Reference proteome</keyword>
<dbReference type="PANTHER" id="PTHR20908:SF4">
    <property type="entry name" value="SI:DKEY-5I3.5"/>
    <property type="match status" value="1"/>
</dbReference>
<dbReference type="PANTHER" id="PTHR20908">
    <property type="entry name" value="LD15586P"/>
    <property type="match status" value="1"/>
</dbReference>
<sequence>MLARAALSRGITAHRLSKNVTFYLNESTPGVAGDQKQTSGEHKPLMLMLPWLGSRPQAVAKYCEIYFRTGFDVLMVESEVQEFLWPRWGLEHGKKLLELLESDRFVSRPLLVHAFSIGGYTFCQLLVQVSQDTQKYQALTQRIKGQVYDSLVIGSLERMAVGLGKTVFPRWETLVKQVSLFYFSIFKRQTVDYFNTGINAFWNTPVMAPALFFFCENDALSDPQSMVEMIDHWRKRGIDVTAKKWEDSTHAGHLKRHPQEYLTTLDAFINSLHLVPLRAKM</sequence>
<dbReference type="Proteomes" id="UP000515145">
    <property type="component" value="Chromosome 19"/>
</dbReference>
<dbReference type="AlphaFoldDB" id="A0A6P7KHL5"/>
<dbReference type="InterPro" id="IPR008547">
    <property type="entry name" value="DUF829_TMEM53"/>
</dbReference>
<protein>
    <submittedName>
        <fullName evidence="2">Transmembrane protein 53</fullName>
    </submittedName>
</protein>
<reference evidence="2" key="1">
    <citation type="submission" date="2025-08" db="UniProtKB">
        <authorList>
            <consortium name="RefSeq"/>
        </authorList>
    </citation>
    <scope>IDENTIFICATION</scope>
</reference>
<dbReference type="GO" id="GO:0017171">
    <property type="term" value="F:serine hydrolase activity"/>
    <property type="evidence" value="ECO:0007669"/>
    <property type="project" value="TreeGrafter"/>
</dbReference>
<dbReference type="OrthoDB" id="77878at2759"/>
<organism evidence="1 2">
    <name type="scientific">Parambassis ranga</name>
    <name type="common">Indian glassy fish</name>
    <dbReference type="NCBI Taxonomy" id="210632"/>
    <lineage>
        <taxon>Eukaryota</taxon>
        <taxon>Metazoa</taxon>
        <taxon>Chordata</taxon>
        <taxon>Craniata</taxon>
        <taxon>Vertebrata</taxon>
        <taxon>Euteleostomi</taxon>
        <taxon>Actinopterygii</taxon>
        <taxon>Neopterygii</taxon>
        <taxon>Teleostei</taxon>
        <taxon>Neoteleostei</taxon>
        <taxon>Acanthomorphata</taxon>
        <taxon>Ovalentaria</taxon>
        <taxon>Ambassidae</taxon>
        <taxon>Parambassis</taxon>
    </lineage>
</organism>
<dbReference type="Gene3D" id="3.40.50.1820">
    <property type="entry name" value="alpha/beta hydrolase"/>
    <property type="match status" value="1"/>
</dbReference>
<dbReference type="GeneID" id="114452011"/>
<evidence type="ECO:0000313" key="2">
    <source>
        <dbReference type="RefSeq" id="XP_028286871.1"/>
    </source>
</evidence>
<dbReference type="RefSeq" id="XP_028286871.1">
    <property type="nucleotide sequence ID" value="XM_028431070.1"/>
</dbReference>
<dbReference type="InterPro" id="IPR029058">
    <property type="entry name" value="AB_hydrolase_fold"/>
</dbReference>
<accession>A0A6P7KHL5</accession>
<dbReference type="Pfam" id="PF05705">
    <property type="entry name" value="DUF829"/>
    <property type="match status" value="1"/>
</dbReference>
<keyword evidence="2" id="KW-0472">Membrane</keyword>
<dbReference type="SUPFAM" id="SSF53474">
    <property type="entry name" value="alpha/beta-Hydrolases"/>
    <property type="match status" value="1"/>
</dbReference>
<name>A0A6P7KHL5_9TELE</name>
<keyword evidence="2" id="KW-0812">Transmembrane</keyword>